<evidence type="ECO:0000313" key="3">
    <source>
        <dbReference type="Proteomes" id="UP000308528"/>
    </source>
</evidence>
<dbReference type="AlphaFoldDB" id="A0A4S4NN74"/>
<dbReference type="Proteomes" id="UP000308528">
    <property type="component" value="Unassembled WGS sequence"/>
</dbReference>
<feature type="transmembrane region" description="Helical" evidence="1">
    <location>
        <begin position="59"/>
        <end position="80"/>
    </location>
</feature>
<keyword evidence="1" id="KW-0472">Membrane</keyword>
<evidence type="ECO:0000256" key="1">
    <source>
        <dbReference type="SAM" id="Phobius"/>
    </source>
</evidence>
<sequence>MSWSLRSLLEGYREGWRRYTDFTGRSTVGEYVAFLVVNLLVGLLLHLLESITEDGLFGFVGGVYALAALLPGIAVTVRVLRTWLRPRP</sequence>
<dbReference type="RefSeq" id="WP_136458728.1">
    <property type="nucleotide sequence ID" value="NZ_SRSF01000003.1"/>
</dbReference>
<dbReference type="GO" id="GO:0016020">
    <property type="term" value="C:membrane"/>
    <property type="evidence" value="ECO:0007669"/>
    <property type="project" value="InterPro"/>
</dbReference>
<protein>
    <submittedName>
        <fullName evidence="2">DUF805 domain-containing protein</fullName>
    </submittedName>
</protein>
<organism evidence="2 3">
    <name type="scientific">Neolewinella litorea</name>
    <dbReference type="NCBI Taxonomy" id="2562452"/>
    <lineage>
        <taxon>Bacteria</taxon>
        <taxon>Pseudomonadati</taxon>
        <taxon>Bacteroidota</taxon>
        <taxon>Saprospiria</taxon>
        <taxon>Saprospirales</taxon>
        <taxon>Lewinellaceae</taxon>
        <taxon>Neolewinella</taxon>
    </lineage>
</organism>
<evidence type="ECO:0000313" key="2">
    <source>
        <dbReference type="EMBL" id="THH39818.1"/>
    </source>
</evidence>
<feature type="transmembrane region" description="Helical" evidence="1">
    <location>
        <begin position="28"/>
        <end position="47"/>
    </location>
</feature>
<reference evidence="2 3" key="1">
    <citation type="submission" date="2019-04" db="EMBL/GenBank/DDBJ databases">
        <title>Lewinella litorea sp. nov., isolated from a marine sand.</title>
        <authorList>
            <person name="Yoon J.-H."/>
        </authorList>
    </citation>
    <scope>NUCLEOTIDE SEQUENCE [LARGE SCALE GENOMIC DNA]</scope>
    <source>
        <strain evidence="2 3">HSMS-39</strain>
    </source>
</reference>
<keyword evidence="1" id="KW-0812">Transmembrane</keyword>
<gene>
    <name evidence="2" type="ORF">E4021_09400</name>
</gene>
<keyword evidence="3" id="KW-1185">Reference proteome</keyword>
<accession>A0A4S4NN74</accession>
<comment type="caution">
    <text evidence="2">The sequence shown here is derived from an EMBL/GenBank/DDBJ whole genome shotgun (WGS) entry which is preliminary data.</text>
</comment>
<proteinExistence type="predicted"/>
<dbReference type="EMBL" id="SRSF01000003">
    <property type="protein sequence ID" value="THH39818.1"/>
    <property type="molecule type" value="Genomic_DNA"/>
</dbReference>
<name>A0A4S4NN74_9BACT</name>
<keyword evidence="1" id="KW-1133">Transmembrane helix</keyword>
<dbReference type="InterPro" id="IPR008523">
    <property type="entry name" value="DUF805"/>
</dbReference>
<dbReference type="Pfam" id="PF05656">
    <property type="entry name" value="DUF805"/>
    <property type="match status" value="1"/>
</dbReference>
<dbReference type="OrthoDB" id="1495557at2"/>